<dbReference type="EMBL" id="JAACJL010000002">
    <property type="protein sequence ID" value="KAF4622261.1"/>
    <property type="molecule type" value="Genomic_DNA"/>
</dbReference>
<organism evidence="2 3">
    <name type="scientific">Agrocybe pediades</name>
    <dbReference type="NCBI Taxonomy" id="84607"/>
    <lineage>
        <taxon>Eukaryota</taxon>
        <taxon>Fungi</taxon>
        <taxon>Dikarya</taxon>
        <taxon>Basidiomycota</taxon>
        <taxon>Agaricomycotina</taxon>
        <taxon>Agaricomycetes</taxon>
        <taxon>Agaricomycetidae</taxon>
        <taxon>Agaricales</taxon>
        <taxon>Agaricineae</taxon>
        <taxon>Strophariaceae</taxon>
        <taxon>Agrocybe</taxon>
    </lineage>
</organism>
<evidence type="ECO:0000313" key="2">
    <source>
        <dbReference type="EMBL" id="KAF4622261.1"/>
    </source>
</evidence>
<sequence length="100" mass="10611">MAAYEPFKGTVDTGRNGALVSTASGELSSNATYGSLQARGMLFIHPQTLVYAGMVIGESNKPTSLHLNPTAKKQLTTIRAAGADFPSYLIAIFRPPEVIL</sequence>
<dbReference type="InterPro" id="IPR042116">
    <property type="entry name" value="TypA/BipA_C"/>
</dbReference>
<dbReference type="AlphaFoldDB" id="A0A8H4R3T5"/>
<dbReference type="Gene3D" id="2.40.50.250">
    <property type="entry name" value="bipa protein"/>
    <property type="match status" value="1"/>
</dbReference>
<evidence type="ECO:0000313" key="3">
    <source>
        <dbReference type="Proteomes" id="UP000521872"/>
    </source>
</evidence>
<feature type="domain" description="TypA/BipA C-terminal" evidence="1">
    <location>
        <begin position="16"/>
        <end position="85"/>
    </location>
</feature>
<comment type="caution">
    <text evidence="2">The sequence shown here is derived from an EMBL/GenBank/DDBJ whole genome shotgun (WGS) entry which is preliminary data.</text>
</comment>
<name>A0A8H4R3T5_9AGAR</name>
<evidence type="ECO:0000259" key="1">
    <source>
        <dbReference type="Pfam" id="PF21018"/>
    </source>
</evidence>
<dbReference type="Pfam" id="PF21018">
    <property type="entry name" value="BipA_C"/>
    <property type="match status" value="1"/>
</dbReference>
<protein>
    <recommendedName>
        <fullName evidence="1">TypA/BipA C-terminal domain-containing protein</fullName>
    </recommendedName>
</protein>
<reference evidence="2 3" key="1">
    <citation type="submission" date="2019-12" db="EMBL/GenBank/DDBJ databases">
        <authorList>
            <person name="Floudas D."/>
            <person name="Bentzer J."/>
            <person name="Ahren D."/>
            <person name="Johansson T."/>
            <person name="Persson P."/>
            <person name="Tunlid A."/>
        </authorList>
    </citation>
    <scope>NUCLEOTIDE SEQUENCE [LARGE SCALE GENOMIC DNA]</scope>
    <source>
        <strain evidence="2 3">CBS 102.39</strain>
    </source>
</reference>
<dbReference type="Gene3D" id="3.30.70.240">
    <property type="match status" value="1"/>
</dbReference>
<dbReference type="InterPro" id="IPR048876">
    <property type="entry name" value="BipA_C"/>
</dbReference>
<gene>
    <name evidence="2" type="ORF">D9613_009019</name>
</gene>
<keyword evidence="3" id="KW-1185">Reference proteome</keyword>
<proteinExistence type="predicted"/>
<accession>A0A8H4R3T5</accession>
<dbReference type="Proteomes" id="UP000521872">
    <property type="component" value="Unassembled WGS sequence"/>
</dbReference>